<evidence type="ECO:0000313" key="2">
    <source>
        <dbReference type="Proteomes" id="UP000008726"/>
    </source>
</evidence>
<protein>
    <submittedName>
        <fullName evidence="1">Uncharacterized protein</fullName>
    </submittedName>
</protein>
<reference evidence="1 2" key="1">
    <citation type="journal article" date="2010" name="Virol. J.">
        <title>Genomes of the T4-related bacteriophages as windows on microbial genome evolution.</title>
        <authorList>
            <person name="Petrov V.M."/>
            <person name="Ratnayaka S."/>
            <person name="Nolan J.M."/>
            <person name="Miller E.S."/>
            <person name="Karam J.D."/>
        </authorList>
    </citation>
    <scope>NUCLEOTIDE SEQUENCE [LARGE SCALE GENOMIC DNA]</scope>
</reference>
<dbReference type="EMBL" id="GU396103">
    <property type="protein sequence ID" value="ADQ52958.1"/>
    <property type="molecule type" value="Genomic_DNA"/>
</dbReference>
<dbReference type="InterPro" id="IPR024362">
    <property type="entry name" value="DUF2685"/>
</dbReference>
<keyword evidence="2" id="KW-1185">Reference proteome</keyword>
<proteinExistence type="predicted"/>
<dbReference type="RefSeq" id="YP_009011668.1">
    <property type="nucleotide sequence ID" value="NC_023688.1"/>
</dbReference>
<dbReference type="OrthoDB" id="28549at10239"/>
<dbReference type="Proteomes" id="UP000008726">
    <property type="component" value="Segment"/>
</dbReference>
<dbReference type="Pfam" id="PF10886">
    <property type="entry name" value="DUF2685"/>
    <property type="match status" value="1"/>
</dbReference>
<dbReference type="KEGG" id="vg:18560163"/>
<evidence type="ECO:0000313" key="1">
    <source>
        <dbReference type="EMBL" id="ADQ52958.1"/>
    </source>
</evidence>
<accession>E5DQH2</accession>
<organism evidence="1 2">
    <name type="scientific">Aeromonas phage PX29</name>
    <dbReference type="NCBI Taxonomy" id="926067"/>
    <lineage>
        <taxon>Viruses</taxon>
        <taxon>Duplodnaviria</taxon>
        <taxon>Heunggongvirae</taxon>
        <taxon>Uroviricota</taxon>
        <taxon>Caudoviricetes</taxon>
        <taxon>Pantevenvirales</taxon>
        <taxon>Straboviridae</taxon>
        <taxon>Angelvirus</taxon>
        <taxon>Angelvirus px29</taxon>
    </lineage>
</organism>
<dbReference type="GeneID" id="18560163"/>
<sequence>MEKCAVCKQPIGPNDRYVRVGGKLVHQGQCASYLQESESRVSESTDSFDLDEVELL</sequence>
<gene>
    <name evidence="1" type="ORF">PX29p239</name>
</gene>
<name>E5DQH2_9CAUD</name>